<evidence type="ECO:0000313" key="8">
    <source>
        <dbReference type="EMBL" id="GGD53323.1"/>
    </source>
</evidence>
<evidence type="ECO:0000256" key="4">
    <source>
        <dbReference type="ARBA" id="ARBA00023012"/>
    </source>
</evidence>
<dbReference type="PANTHER" id="PTHR45339:SF1">
    <property type="entry name" value="HYBRID SIGNAL TRANSDUCTION HISTIDINE KINASE J"/>
    <property type="match status" value="1"/>
</dbReference>
<dbReference type="EC" id="2.7.13.3" evidence="2"/>
<keyword evidence="9" id="KW-1185">Reference proteome</keyword>
<feature type="domain" description="Histidine kinase" evidence="6">
    <location>
        <begin position="141"/>
        <end position="360"/>
    </location>
</feature>
<evidence type="ECO:0000259" key="7">
    <source>
        <dbReference type="PROSITE" id="PS50110"/>
    </source>
</evidence>
<dbReference type="Gene3D" id="1.10.287.130">
    <property type="match status" value="1"/>
</dbReference>
<dbReference type="Gene3D" id="3.40.50.2300">
    <property type="match status" value="1"/>
</dbReference>
<keyword evidence="4" id="KW-0902">Two-component regulatory system</keyword>
<reference evidence="9" key="1">
    <citation type="journal article" date="2019" name="Int. J. Syst. Evol. Microbiol.">
        <title>The Global Catalogue of Microorganisms (GCM) 10K type strain sequencing project: providing services to taxonomists for standard genome sequencing and annotation.</title>
        <authorList>
            <consortium name="The Broad Institute Genomics Platform"/>
            <consortium name="The Broad Institute Genome Sequencing Center for Infectious Disease"/>
            <person name="Wu L."/>
            <person name="Ma J."/>
        </authorList>
    </citation>
    <scope>NUCLEOTIDE SEQUENCE [LARGE SCALE GENOMIC DNA]</scope>
    <source>
        <strain evidence="9">CGMCC 1.12606</strain>
    </source>
</reference>
<comment type="caution">
    <text evidence="8">The sequence shown here is derived from an EMBL/GenBank/DDBJ whole genome shotgun (WGS) entry which is preliminary data.</text>
</comment>
<dbReference type="InterPro" id="IPR001789">
    <property type="entry name" value="Sig_transdc_resp-reg_receiver"/>
</dbReference>
<feature type="modified residue" description="4-aspartylphosphate" evidence="5">
    <location>
        <position position="439"/>
    </location>
</feature>
<dbReference type="SMART" id="SM00448">
    <property type="entry name" value="REC"/>
    <property type="match status" value="1"/>
</dbReference>
<dbReference type="Proteomes" id="UP000625780">
    <property type="component" value="Unassembled WGS sequence"/>
</dbReference>
<evidence type="ECO:0000256" key="3">
    <source>
        <dbReference type="ARBA" id="ARBA00022553"/>
    </source>
</evidence>
<dbReference type="RefSeq" id="WP_188370532.1">
    <property type="nucleotide sequence ID" value="NZ_BMFH01000001.1"/>
</dbReference>
<dbReference type="PROSITE" id="PS50110">
    <property type="entry name" value="RESPONSE_REGULATORY"/>
    <property type="match status" value="1"/>
</dbReference>
<dbReference type="EMBL" id="BMFH01000001">
    <property type="protein sequence ID" value="GGD53323.1"/>
    <property type="molecule type" value="Genomic_DNA"/>
</dbReference>
<dbReference type="SUPFAM" id="SSF55874">
    <property type="entry name" value="ATPase domain of HSP90 chaperone/DNA topoisomerase II/histidine kinase"/>
    <property type="match status" value="1"/>
</dbReference>
<dbReference type="SUPFAM" id="SSF52172">
    <property type="entry name" value="CheY-like"/>
    <property type="match status" value="1"/>
</dbReference>
<dbReference type="SMART" id="SM00387">
    <property type="entry name" value="HATPase_c"/>
    <property type="match status" value="1"/>
</dbReference>
<feature type="domain" description="Response regulatory" evidence="7">
    <location>
        <begin position="389"/>
        <end position="508"/>
    </location>
</feature>
<protein>
    <recommendedName>
        <fullName evidence="2">histidine kinase</fullName>
        <ecNumber evidence="2">2.7.13.3</ecNumber>
    </recommendedName>
</protein>
<dbReference type="InterPro" id="IPR003661">
    <property type="entry name" value="HisK_dim/P_dom"/>
</dbReference>
<dbReference type="InterPro" id="IPR005467">
    <property type="entry name" value="His_kinase_dom"/>
</dbReference>
<dbReference type="InterPro" id="IPR036890">
    <property type="entry name" value="HATPase_C_sf"/>
</dbReference>
<dbReference type="PRINTS" id="PR00344">
    <property type="entry name" value="BCTRLSENSOR"/>
</dbReference>
<evidence type="ECO:0000256" key="1">
    <source>
        <dbReference type="ARBA" id="ARBA00000085"/>
    </source>
</evidence>
<dbReference type="InterPro" id="IPR036097">
    <property type="entry name" value="HisK_dim/P_sf"/>
</dbReference>
<dbReference type="InterPro" id="IPR004358">
    <property type="entry name" value="Sig_transdc_His_kin-like_C"/>
</dbReference>
<proteinExistence type="predicted"/>
<organism evidence="8 9">
    <name type="scientific">Muriicola marianensis</name>
    <dbReference type="NCBI Taxonomy" id="1324801"/>
    <lineage>
        <taxon>Bacteria</taxon>
        <taxon>Pseudomonadati</taxon>
        <taxon>Bacteroidota</taxon>
        <taxon>Flavobacteriia</taxon>
        <taxon>Flavobacteriales</taxon>
        <taxon>Flavobacteriaceae</taxon>
        <taxon>Muriicola</taxon>
    </lineage>
</organism>
<evidence type="ECO:0000259" key="6">
    <source>
        <dbReference type="PROSITE" id="PS50109"/>
    </source>
</evidence>
<accession>A0ABQ1R2H1</accession>
<evidence type="ECO:0000313" key="9">
    <source>
        <dbReference type="Proteomes" id="UP000625780"/>
    </source>
</evidence>
<gene>
    <name evidence="8" type="ORF">GCM10011361_20010</name>
</gene>
<evidence type="ECO:0000256" key="2">
    <source>
        <dbReference type="ARBA" id="ARBA00012438"/>
    </source>
</evidence>
<dbReference type="Pfam" id="PF02518">
    <property type="entry name" value="HATPase_c"/>
    <property type="match status" value="1"/>
</dbReference>
<dbReference type="SMART" id="SM00388">
    <property type="entry name" value="HisKA"/>
    <property type="match status" value="1"/>
</dbReference>
<dbReference type="CDD" id="cd17546">
    <property type="entry name" value="REC_hyHK_CKI1_RcsC-like"/>
    <property type="match status" value="1"/>
</dbReference>
<evidence type="ECO:0000256" key="5">
    <source>
        <dbReference type="PROSITE-ProRule" id="PRU00169"/>
    </source>
</evidence>
<dbReference type="PANTHER" id="PTHR45339">
    <property type="entry name" value="HYBRID SIGNAL TRANSDUCTION HISTIDINE KINASE J"/>
    <property type="match status" value="1"/>
</dbReference>
<dbReference type="Pfam" id="PF00512">
    <property type="entry name" value="HisKA"/>
    <property type="match status" value="1"/>
</dbReference>
<dbReference type="PROSITE" id="PS50109">
    <property type="entry name" value="HIS_KIN"/>
    <property type="match status" value="1"/>
</dbReference>
<name>A0ABQ1R2H1_9FLAO</name>
<dbReference type="InterPro" id="IPR011006">
    <property type="entry name" value="CheY-like_superfamily"/>
</dbReference>
<keyword evidence="3 5" id="KW-0597">Phosphoprotein</keyword>
<comment type="catalytic activity">
    <reaction evidence="1">
        <text>ATP + protein L-histidine = ADP + protein N-phospho-L-histidine.</text>
        <dbReference type="EC" id="2.7.13.3"/>
    </reaction>
</comment>
<dbReference type="CDD" id="cd00082">
    <property type="entry name" value="HisKA"/>
    <property type="match status" value="1"/>
</dbReference>
<dbReference type="Gene3D" id="3.30.565.10">
    <property type="entry name" value="Histidine kinase-like ATPase, C-terminal domain"/>
    <property type="match status" value="1"/>
</dbReference>
<dbReference type="Pfam" id="PF00072">
    <property type="entry name" value="Response_reg"/>
    <property type="match status" value="1"/>
</dbReference>
<sequence>MTPEQYQKRFIEKHLQFIELDTAGSVLQNTGRILPIQKGQNISEAHPFFESLEPVFTALDAPQSLHCVNLDLEGREVIVDIQVHPADKGFMLLVQDLTSHYTGYQAVAQERNESIIQEELIVLKNAELEERERFKNLFIQNFSHELRNPLMSSMAITRILSESPLNTEQQHLIEALRETNTHLKLMLEDTLSLSMIASGKLELKPVLFDLKKMLDVLSITYKTKAVSKGLDFELSSHERVPQWVEADRKRLFQVLTNLLDNAVKFTEQGKITLEVGFNQQYANKVNLHFSVTDTGKGIPEAKKNTVFETYSQLTSPEKEQGTGLGLALVKGLLTLMDSEIQLQSTVGKGSVFSFDLEVKVPVESGWKATLEKDADSIRQKTTVRGRKYRVLLVEDDERVLTVLFKMLMETGQFYLDVLSDGAQVLEQVIENPYDLILMDINLPNTRGDQLTRIIREFPFKNVERLPIIGITAFAYEDHLKAYKASGMNAVIPKPFEKEELLDTIFSCLKS</sequence>
<dbReference type="InterPro" id="IPR003594">
    <property type="entry name" value="HATPase_dom"/>
</dbReference>
<dbReference type="SUPFAM" id="SSF47384">
    <property type="entry name" value="Homodimeric domain of signal transducing histidine kinase"/>
    <property type="match status" value="1"/>
</dbReference>